<dbReference type="KEGG" id="tpal:117647903"/>
<protein>
    <submittedName>
        <fullName evidence="2">Uncharacterized protein LOC117647903</fullName>
    </submittedName>
</protein>
<evidence type="ECO:0000313" key="2">
    <source>
        <dbReference type="RefSeq" id="XP_034245769.1"/>
    </source>
</evidence>
<keyword evidence="1" id="KW-1185">Reference proteome</keyword>
<sequence>MADVAAVVHAFKVLTCPDRTVRMLAEASLKQCVQYRVGRMPEHIDLAAFLSGAKMRENHEHASIWTAARNATRRLSNKIHGLCWEWSPTLQRLTVCVPFSGRQPEVAKVDVESRRLLHSKLRQCVQHHHHRRLLAKPDQGKVYDCASLDASSNHFVAYGRHTRFADWRFIFRARLGVLPLRGCIRGVKDLDRKCRYCHQWDETTAHVLCHCQRLSQGWRNRHSTVVQHLVDAMPEHRRQHLRLERTVVGSGSNLKPDIVVRDTVHNVATIIDVACPFENRRTALATTREHKINKYKALETYLEGQGFTVILDAVVVGALGSWDPRNQRALAALGVKETNTLKQKIVSDVIKWSRDIYVEHVSGVRQYTENVQPHIPRTPQQPTNT</sequence>
<proteinExistence type="predicted"/>
<dbReference type="Proteomes" id="UP000515158">
    <property type="component" value="Unplaced"/>
</dbReference>
<evidence type="ECO:0000313" key="1">
    <source>
        <dbReference type="Proteomes" id="UP000515158"/>
    </source>
</evidence>
<gene>
    <name evidence="2" type="primary">LOC117647903</name>
</gene>
<dbReference type="AlphaFoldDB" id="A0A6P8ZQF6"/>
<reference evidence="2" key="1">
    <citation type="submission" date="2025-08" db="UniProtKB">
        <authorList>
            <consortium name="RefSeq"/>
        </authorList>
    </citation>
    <scope>IDENTIFICATION</scope>
    <source>
        <tissue evidence="2">Total insect</tissue>
    </source>
</reference>
<dbReference type="GeneID" id="117647903"/>
<name>A0A6P8ZQF6_THRPL</name>
<organism evidence="2">
    <name type="scientific">Thrips palmi</name>
    <name type="common">Melon thrips</name>
    <dbReference type="NCBI Taxonomy" id="161013"/>
    <lineage>
        <taxon>Eukaryota</taxon>
        <taxon>Metazoa</taxon>
        <taxon>Ecdysozoa</taxon>
        <taxon>Arthropoda</taxon>
        <taxon>Hexapoda</taxon>
        <taxon>Insecta</taxon>
        <taxon>Pterygota</taxon>
        <taxon>Neoptera</taxon>
        <taxon>Paraneoptera</taxon>
        <taxon>Thysanoptera</taxon>
        <taxon>Terebrantia</taxon>
        <taxon>Thripoidea</taxon>
        <taxon>Thripidae</taxon>
        <taxon>Thrips</taxon>
    </lineage>
</organism>
<dbReference type="InParanoid" id="A0A6P8ZQF6"/>
<dbReference type="RefSeq" id="XP_034245769.1">
    <property type="nucleotide sequence ID" value="XM_034389878.1"/>
</dbReference>
<dbReference type="OrthoDB" id="8195432at2759"/>
<accession>A0A6P8ZQF6</accession>